<gene>
    <name evidence="1" type="ORF">E4U13_003258</name>
</gene>
<dbReference type="AlphaFoldDB" id="A0A9P7Q071"/>
<reference evidence="1 2" key="1">
    <citation type="journal article" date="2020" name="bioRxiv">
        <title>Whole genome comparisons of ergot fungi reveals the divergence and evolution of species within the genus Claviceps are the result of varying mechanisms driving genome evolution and host range expansion.</title>
        <authorList>
            <person name="Wyka S.A."/>
            <person name="Mondo S.J."/>
            <person name="Liu M."/>
            <person name="Dettman J."/>
            <person name="Nalam V."/>
            <person name="Broders K.D."/>
        </authorList>
    </citation>
    <scope>NUCLEOTIDE SEQUENCE [LARGE SCALE GENOMIC DNA]</scope>
    <source>
        <strain evidence="1 2">LM576</strain>
    </source>
</reference>
<evidence type="ECO:0000313" key="2">
    <source>
        <dbReference type="Proteomes" id="UP000732380"/>
    </source>
</evidence>
<comment type="caution">
    <text evidence="1">The sequence shown here is derived from an EMBL/GenBank/DDBJ whole genome shotgun (WGS) entry which is preliminary data.</text>
</comment>
<dbReference type="EMBL" id="SRQM01000256">
    <property type="protein sequence ID" value="KAG6114686.1"/>
    <property type="molecule type" value="Genomic_DNA"/>
</dbReference>
<evidence type="ECO:0000313" key="1">
    <source>
        <dbReference type="EMBL" id="KAG6114686.1"/>
    </source>
</evidence>
<keyword evidence="2" id="KW-1185">Reference proteome</keyword>
<proteinExistence type="predicted"/>
<accession>A0A9P7Q071</accession>
<dbReference type="Proteomes" id="UP000732380">
    <property type="component" value="Unassembled WGS sequence"/>
</dbReference>
<sequence>MQVLHYFICLINVRFEGVTPEAIGVVLDNGRIILCLLSIEAVGQEGLFEEVAKFVGVIEVVDFAFESVLNGGWIILCFLSIEAVGQEDLFEEVGKVIGVIEVIGIESSVSSHRLPSTR</sequence>
<organism evidence="1 2">
    <name type="scientific">Claviceps humidiphila</name>
    <dbReference type="NCBI Taxonomy" id="1294629"/>
    <lineage>
        <taxon>Eukaryota</taxon>
        <taxon>Fungi</taxon>
        <taxon>Dikarya</taxon>
        <taxon>Ascomycota</taxon>
        <taxon>Pezizomycotina</taxon>
        <taxon>Sordariomycetes</taxon>
        <taxon>Hypocreomycetidae</taxon>
        <taxon>Hypocreales</taxon>
        <taxon>Clavicipitaceae</taxon>
        <taxon>Claviceps</taxon>
    </lineage>
</organism>
<name>A0A9P7Q071_9HYPO</name>
<protein>
    <submittedName>
        <fullName evidence="1">Uncharacterized protein</fullName>
    </submittedName>
</protein>